<proteinExistence type="evidence at transcript level"/>
<organism evidence="2">
    <name type="scientific">Plasmodium falciparum</name>
    <name type="common">malaria parasite P. falciparum</name>
    <dbReference type="NCBI Taxonomy" id="5833"/>
    <lineage>
        <taxon>Eukaryota</taxon>
        <taxon>Sar</taxon>
        <taxon>Alveolata</taxon>
        <taxon>Apicomplexa</taxon>
        <taxon>Aconoidasida</taxon>
        <taxon>Haemosporida</taxon>
        <taxon>Plasmodiidae</taxon>
        <taxon>Plasmodium</taxon>
        <taxon>Plasmodium (Laverania)</taxon>
    </lineage>
</organism>
<dbReference type="GO" id="GO:0046789">
    <property type="term" value="F:host cell surface receptor binding"/>
    <property type="evidence" value="ECO:0007669"/>
    <property type="project" value="InterPro"/>
</dbReference>
<reference evidence="2" key="1">
    <citation type="journal article" date="2009" name="Malar. J.">
        <title>Sequence variation of PfEMP1-DBLalpha in association with rosette formation in Plasmodium falciparum isolates causing severe and uncomplicated malaria.</title>
        <authorList>
            <person name="Horata N."/>
            <person name="Kalambaheti T."/>
            <person name="Craig A."/>
            <person name="Khusmith S."/>
        </authorList>
    </citation>
    <scope>NUCLEOTIDE SEQUENCE</scope>
</reference>
<name>D3GHY3_PLAFA</name>
<dbReference type="Pfam" id="PF05424">
    <property type="entry name" value="Duffy_binding"/>
    <property type="match status" value="1"/>
</dbReference>
<dbReference type="SUPFAM" id="SSF140924">
    <property type="entry name" value="Duffy binding domain-like"/>
    <property type="match status" value="1"/>
</dbReference>
<accession>D3GHY3</accession>
<dbReference type="EMBL" id="FJ876609">
    <property type="protein sequence ID" value="ACZ81803.1"/>
    <property type="molecule type" value="mRNA"/>
</dbReference>
<sequence>DIGDIIRGKDLYRGNNGKDKLEENKKTILKKIHGGLTNGVKDHYQDENGGNIYQLREDWWTANRHTVWEAITCGSAGGRYIRNTCGSGEWTDDNSRCPKSSGAKCRPSPHIFRLCARQVYLPH</sequence>
<feature type="non-terminal residue" evidence="2">
    <location>
        <position position="1"/>
    </location>
</feature>
<dbReference type="InterPro" id="IPR008602">
    <property type="entry name" value="Duffy-antigen-binding"/>
</dbReference>
<dbReference type="AlphaFoldDB" id="D3GHY3"/>
<evidence type="ECO:0000259" key="1">
    <source>
        <dbReference type="Pfam" id="PF05424"/>
    </source>
</evidence>
<dbReference type="GO" id="GO:0016020">
    <property type="term" value="C:membrane"/>
    <property type="evidence" value="ECO:0007669"/>
    <property type="project" value="InterPro"/>
</dbReference>
<dbReference type="Gene3D" id="1.20.1310.20">
    <property type="entry name" value="Duffy-antigen binding domain"/>
    <property type="match status" value="1"/>
</dbReference>
<dbReference type="InterPro" id="IPR042202">
    <property type="entry name" value="Duffy-ag-bd_sf"/>
</dbReference>
<gene>
    <name evidence="2" type="primary">var</name>
</gene>
<evidence type="ECO:0000313" key="2">
    <source>
        <dbReference type="EMBL" id="ACZ81803.1"/>
    </source>
</evidence>
<protein>
    <submittedName>
        <fullName evidence="2">Erythrocyte membrane protein</fullName>
    </submittedName>
</protein>
<feature type="domain" description="Duffy-antigen binding" evidence="1">
    <location>
        <begin position="1"/>
        <end position="99"/>
    </location>
</feature>
<feature type="non-terminal residue" evidence="2">
    <location>
        <position position="123"/>
    </location>
</feature>